<reference evidence="1" key="1">
    <citation type="submission" date="2018-09" db="EMBL/GenBank/DDBJ databases">
        <title>Murine metabolic-syndrome-specific gut microbial biobank.</title>
        <authorList>
            <person name="Liu C."/>
        </authorList>
    </citation>
    <scope>NUCLEOTIDE SEQUENCE</scope>
    <source>
        <strain evidence="1">D42-62</strain>
    </source>
</reference>
<proteinExistence type="predicted"/>
<dbReference type="AlphaFoldDB" id="A0A9X5BJ93"/>
<keyword evidence="2" id="KW-1185">Reference proteome</keyword>
<dbReference type="EMBL" id="QZDT01000064">
    <property type="protein sequence ID" value="NBJ95085.1"/>
    <property type="molecule type" value="Genomic_DNA"/>
</dbReference>
<dbReference type="Proteomes" id="UP001154420">
    <property type="component" value="Unassembled WGS sequence"/>
</dbReference>
<protein>
    <submittedName>
        <fullName evidence="1">Uncharacterized protein</fullName>
    </submittedName>
</protein>
<dbReference type="OrthoDB" id="2065990at2"/>
<name>A0A9X5BJ93_9FIRM</name>
<comment type="caution">
    <text evidence="1">The sequence shown here is derived from an EMBL/GenBank/DDBJ whole genome shotgun (WGS) entry which is preliminary data.</text>
</comment>
<evidence type="ECO:0000313" key="1">
    <source>
        <dbReference type="EMBL" id="NBJ95085.1"/>
    </source>
</evidence>
<gene>
    <name evidence="1" type="ORF">D5281_21615</name>
</gene>
<evidence type="ECO:0000313" key="2">
    <source>
        <dbReference type="Proteomes" id="UP001154420"/>
    </source>
</evidence>
<dbReference type="RefSeq" id="WP_160562037.1">
    <property type="nucleotide sequence ID" value="NZ_QZDT01000064.1"/>
</dbReference>
<organism evidence="1 2">
    <name type="scientific">Parablautia muri</name>
    <dbReference type="NCBI Taxonomy" id="2320879"/>
    <lineage>
        <taxon>Bacteria</taxon>
        <taxon>Bacillati</taxon>
        <taxon>Bacillota</taxon>
        <taxon>Clostridia</taxon>
        <taxon>Lachnospirales</taxon>
        <taxon>Lachnospiraceae</taxon>
        <taxon>Parablautia</taxon>
    </lineage>
</organism>
<accession>A0A9X5BJ93</accession>
<sequence length="100" mass="11154">MGTAVNQFVKDTIAKLEKAPANGSITIDTEIWTCFNRAAIEALKNRQDVEVTVNFMYKGTKYTFTIPAGYGEEQLDELPDENGYCGFMYLLSVFNGHSLS</sequence>